<dbReference type="EMBL" id="CALNXJ010000001">
    <property type="protein sequence ID" value="CAH3031217.1"/>
    <property type="molecule type" value="Genomic_DNA"/>
</dbReference>
<evidence type="ECO:0000256" key="1">
    <source>
        <dbReference type="SAM" id="Phobius"/>
    </source>
</evidence>
<name>A0AAU9VJT3_9CNID</name>
<dbReference type="Proteomes" id="UP001159428">
    <property type="component" value="Unassembled WGS sequence"/>
</dbReference>
<keyword evidence="1" id="KW-0812">Transmembrane</keyword>
<proteinExistence type="predicted"/>
<feature type="transmembrane region" description="Helical" evidence="1">
    <location>
        <begin position="50"/>
        <end position="68"/>
    </location>
</feature>
<sequence>MGSEISKEEKQKRKNLEHNLSKMQRSLHVTAHAHYVSSEYYRKWNVRLQYMSLVVGASGATGGLASTFNWKTFVGHNPRLAPLVAAFSATSAILSVTIHLLPKIQSMPANLYQMHFNSGIECQYLEKKVKFMSETEVWDSKIPWASLASKYETLLRDKKDVDSVIQTDYWAYRKALKLIEERDREKRDQSVRVGEGTMQ</sequence>
<keyword evidence="1" id="KW-1133">Transmembrane helix</keyword>
<reference evidence="2 3" key="1">
    <citation type="submission" date="2022-05" db="EMBL/GenBank/DDBJ databases">
        <authorList>
            <consortium name="Genoscope - CEA"/>
            <person name="William W."/>
        </authorList>
    </citation>
    <scope>NUCLEOTIDE SEQUENCE [LARGE SCALE GENOMIC DNA]</scope>
</reference>
<keyword evidence="3" id="KW-1185">Reference proteome</keyword>
<feature type="transmembrane region" description="Helical" evidence="1">
    <location>
        <begin position="80"/>
        <end position="101"/>
    </location>
</feature>
<evidence type="ECO:0000313" key="2">
    <source>
        <dbReference type="EMBL" id="CAH3031217.1"/>
    </source>
</evidence>
<evidence type="ECO:0000313" key="3">
    <source>
        <dbReference type="Proteomes" id="UP001159428"/>
    </source>
</evidence>
<evidence type="ECO:0008006" key="4">
    <source>
        <dbReference type="Google" id="ProtNLM"/>
    </source>
</evidence>
<accession>A0AAU9VJT3</accession>
<gene>
    <name evidence="2" type="ORF">PMEA_00001223</name>
</gene>
<protein>
    <recommendedName>
        <fullName evidence="4">SMODS and SLOG-associating 2TM effector domain-containing protein</fullName>
    </recommendedName>
</protein>
<keyword evidence="1" id="KW-0472">Membrane</keyword>
<comment type="caution">
    <text evidence="2">The sequence shown here is derived from an EMBL/GenBank/DDBJ whole genome shotgun (WGS) entry which is preliminary data.</text>
</comment>
<dbReference type="AlphaFoldDB" id="A0AAU9VJT3"/>
<organism evidence="2 3">
    <name type="scientific">Pocillopora meandrina</name>
    <dbReference type="NCBI Taxonomy" id="46732"/>
    <lineage>
        <taxon>Eukaryota</taxon>
        <taxon>Metazoa</taxon>
        <taxon>Cnidaria</taxon>
        <taxon>Anthozoa</taxon>
        <taxon>Hexacorallia</taxon>
        <taxon>Scleractinia</taxon>
        <taxon>Astrocoeniina</taxon>
        <taxon>Pocilloporidae</taxon>
        <taxon>Pocillopora</taxon>
    </lineage>
</organism>